<keyword evidence="2" id="KW-0808">Transferase</keyword>
<dbReference type="AlphaFoldDB" id="A0A373A2N7"/>
<dbReference type="RefSeq" id="WP_117490710.1">
    <property type="nucleotide sequence ID" value="NZ_QVIG01000001.1"/>
</dbReference>
<keyword evidence="1" id="KW-0472">Membrane</keyword>
<feature type="transmembrane region" description="Helical" evidence="1">
    <location>
        <begin position="91"/>
        <end position="110"/>
    </location>
</feature>
<feature type="transmembrane region" description="Helical" evidence="1">
    <location>
        <begin position="376"/>
        <end position="396"/>
    </location>
</feature>
<reference evidence="2 3" key="1">
    <citation type="submission" date="2018-08" db="EMBL/GenBank/DDBJ databases">
        <title>Diversity &amp; Physiological Properties of Lignin-Decomposing Actinobacteria from Soil.</title>
        <authorList>
            <person name="Roh S.G."/>
            <person name="Kim S.B."/>
        </authorList>
    </citation>
    <scope>NUCLEOTIDE SEQUENCE [LARGE SCALE GENOMIC DNA]</scope>
    <source>
        <strain evidence="2 3">MMS17-GH009</strain>
    </source>
</reference>
<keyword evidence="1" id="KW-1133">Transmembrane helix</keyword>
<comment type="caution">
    <text evidence="2">The sequence shown here is derived from an EMBL/GenBank/DDBJ whole genome shotgun (WGS) entry which is preliminary data.</text>
</comment>
<evidence type="ECO:0000256" key="1">
    <source>
        <dbReference type="SAM" id="Phobius"/>
    </source>
</evidence>
<gene>
    <name evidence="2" type="ORF">DR950_35300</name>
</gene>
<dbReference type="GO" id="GO:0016740">
    <property type="term" value="F:transferase activity"/>
    <property type="evidence" value="ECO:0007669"/>
    <property type="project" value="UniProtKB-KW"/>
</dbReference>
<feature type="transmembrane region" description="Helical" evidence="1">
    <location>
        <begin position="40"/>
        <end position="60"/>
    </location>
</feature>
<evidence type="ECO:0000313" key="2">
    <source>
        <dbReference type="EMBL" id="RGD62319.1"/>
    </source>
</evidence>
<feature type="transmembrane region" description="Helical" evidence="1">
    <location>
        <begin position="7"/>
        <end position="28"/>
    </location>
</feature>
<organism evidence="2 3">
    <name type="scientific">Kitasatospora xanthocidica</name>
    <dbReference type="NCBI Taxonomy" id="83382"/>
    <lineage>
        <taxon>Bacteria</taxon>
        <taxon>Bacillati</taxon>
        <taxon>Actinomycetota</taxon>
        <taxon>Actinomycetes</taxon>
        <taxon>Kitasatosporales</taxon>
        <taxon>Streptomycetaceae</taxon>
        <taxon>Kitasatospora</taxon>
    </lineage>
</organism>
<name>A0A373A2N7_9ACTN</name>
<keyword evidence="3" id="KW-1185">Reference proteome</keyword>
<feature type="transmembrane region" description="Helical" evidence="1">
    <location>
        <begin position="116"/>
        <end position="139"/>
    </location>
</feature>
<evidence type="ECO:0000313" key="3">
    <source>
        <dbReference type="Proteomes" id="UP000263377"/>
    </source>
</evidence>
<dbReference type="EMBL" id="QVIG01000001">
    <property type="protein sequence ID" value="RGD62319.1"/>
    <property type="molecule type" value="Genomic_DNA"/>
</dbReference>
<sequence>MSSRLRILARWITATAVAAAYVALHLLVNVGTGVDVEASRAGSLWCGAIALALLGPALWLRHRRRSGVAELVGLVDRFGARQPRWRRAVRIANGAGYLLFGGGTAAVGASERGEGMSLTVSLGVLVGGVAAGAAGLLILRRTRPLAARGAAQALLRDGRRPVLYLRSFDDDATAARVDDGAEINLHSREEQFAAALGAVGPVIAVGRPGEPLPLLGAARFYLPLDDWQGTVRRLMDLSQLIVLRLGKGEGLRWEIGEARATQPPGKLVLLAPRGLSELADQLNEGLPTPVLPREAVTGEHWIGAVIAFDGHWTPRVFPVTERKGPWAWMERVGLSTPQTPTVHLAHAIRTALAATGWRPRRTMTWRAQLATSKADLTGIGLAVALTLPGWLGYRVLQLAGLW</sequence>
<protein>
    <submittedName>
        <fullName evidence="2">Transferase</fullName>
    </submittedName>
</protein>
<proteinExistence type="predicted"/>
<accession>A0A373A2N7</accession>
<dbReference type="Proteomes" id="UP000263377">
    <property type="component" value="Unassembled WGS sequence"/>
</dbReference>
<keyword evidence="1" id="KW-0812">Transmembrane</keyword>